<dbReference type="HAMAP" id="MF_00097">
    <property type="entry name" value="TMP_synthase"/>
    <property type="match status" value="1"/>
</dbReference>
<evidence type="ECO:0000256" key="1">
    <source>
        <dbReference type="ARBA" id="ARBA00005165"/>
    </source>
</evidence>
<dbReference type="PANTHER" id="PTHR20857:SF15">
    <property type="entry name" value="THIAMINE-PHOSPHATE SYNTHASE"/>
    <property type="match status" value="1"/>
</dbReference>
<dbReference type="Gene3D" id="3.20.20.70">
    <property type="entry name" value="Aldolase class I"/>
    <property type="match status" value="1"/>
</dbReference>
<feature type="domain" description="Thiamine phosphate synthase/TenI" evidence="12">
    <location>
        <begin position="196"/>
        <end position="372"/>
    </location>
</feature>
<feature type="binding site" evidence="9">
    <location>
        <position position="244"/>
    </location>
    <ligand>
        <name>4-amino-2-methyl-5-(diphosphooxymethyl)pyrimidine</name>
        <dbReference type="ChEBI" id="CHEBI:57841"/>
    </ligand>
</feature>
<dbReference type="GO" id="GO:0009229">
    <property type="term" value="P:thiamine diphosphate biosynthetic process"/>
    <property type="evidence" value="ECO:0007669"/>
    <property type="project" value="UniProtKB-UniRule"/>
</dbReference>
<evidence type="ECO:0000256" key="7">
    <source>
        <dbReference type="ARBA" id="ARBA00047851"/>
    </source>
</evidence>
<gene>
    <name evidence="9" type="primary">thiE</name>
    <name evidence="13" type="ORF">SAMN02745782_02471</name>
</gene>
<keyword evidence="4 9" id="KW-0460">Magnesium</keyword>
<feature type="binding site" evidence="9">
    <location>
        <position position="264"/>
    </location>
    <ligand>
        <name>Mg(2+)</name>
        <dbReference type="ChEBI" id="CHEBI:18420"/>
    </ligand>
</feature>
<dbReference type="SUPFAM" id="SSF51391">
    <property type="entry name" value="Thiamin phosphate synthase"/>
    <property type="match status" value="1"/>
</dbReference>
<evidence type="ECO:0000256" key="4">
    <source>
        <dbReference type="ARBA" id="ARBA00022842"/>
    </source>
</evidence>
<dbReference type="InterPro" id="IPR036206">
    <property type="entry name" value="ThiamineP_synth_sf"/>
</dbReference>
<keyword evidence="2 9" id="KW-0808">Transferase</keyword>
<dbReference type="NCBIfam" id="NF002904">
    <property type="entry name" value="PRK03512.1"/>
    <property type="match status" value="1"/>
</dbReference>
<comment type="catalytic activity">
    <reaction evidence="7 9 10">
        <text>2-(2-carboxy-4-methylthiazol-5-yl)ethyl phosphate + 4-amino-2-methyl-5-(diphosphooxymethyl)pyrimidine + 2 H(+) = thiamine phosphate + CO2 + diphosphate</text>
        <dbReference type="Rhea" id="RHEA:47848"/>
        <dbReference type="ChEBI" id="CHEBI:15378"/>
        <dbReference type="ChEBI" id="CHEBI:16526"/>
        <dbReference type="ChEBI" id="CHEBI:33019"/>
        <dbReference type="ChEBI" id="CHEBI:37575"/>
        <dbReference type="ChEBI" id="CHEBI:57841"/>
        <dbReference type="ChEBI" id="CHEBI:62890"/>
        <dbReference type="EC" id="2.5.1.3"/>
    </reaction>
</comment>
<reference evidence="14" key="1">
    <citation type="submission" date="2017-02" db="EMBL/GenBank/DDBJ databases">
        <authorList>
            <person name="Varghese N."/>
            <person name="Submissions S."/>
        </authorList>
    </citation>
    <scope>NUCLEOTIDE SEQUENCE [LARGE SCALE GENOMIC DNA]</scope>
    <source>
        <strain evidence="14">DSM 19608</strain>
    </source>
</reference>
<comment type="function">
    <text evidence="9">Condenses 4-methyl-5-(beta-hydroxyethyl)thiazole monophosphate (THZ-P) and 2-methyl-4-amino-5-hydroxymethyl pyrimidine pyrophosphate (HMP-PP) to form thiamine monophosphate (TMP).</text>
</comment>
<evidence type="ECO:0000256" key="9">
    <source>
        <dbReference type="HAMAP-Rule" id="MF_00097"/>
    </source>
</evidence>
<feature type="binding site" evidence="9">
    <location>
        <position position="312"/>
    </location>
    <ligand>
        <name>4-amino-2-methyl-5-(diphosphooxymethyl)pyrimidine</name>
        <dbReference type="ChEBI" id="CHEBI:57841"/>
    </ligand>
</feature>
<dbReference type="PANTHER" id="PTHR20857">
    <property type="entry name" value="THIAMINE-PHOSPHATE PYROPHOSPHORYLASE"/>
    <property type="match status" value="1"/>
</dbReference>
<dbReference type="GeneID" id="70582358"/>
<dbReference type="OrthoDB" id="9810880at2"/>
<feature type="binding site" evidence="9">
    <location>
        <begin position="309"/>
        <end position="311"/>
    </location>
    <ligand>
        <name>2-[(2R,5Z)-2-carboxy-4-methylthiazol-5(2H)-ylidene]ethyl phosphate</name>
        <dbReference type="ChEBI" id="CHEBI:62899"/>
    </ligand>
</feature>
<dbReference type="RefSeq" id="WP_078926822.1">
    <property type="nucleotide sequence ID" value="NZ_FUXB01000012.1"/>
</dbReference>
<dbReference type="GO" id="GO:0005737">
    <property type="term" value="C:cytoplasm"/>
    <property type="evidence" value="ECO:0007669"/>
    <property type="project" value="TreeGrafter"/>
</dbReference>
<comment type="pathway">
    <text evidence="1 9 11">Cofactor biosynthesis; thiamine diphosphate biosynthesis; thiamine phosphate from 4-amino-2-methyl-5-diphosphomethylpyrimidine and 4-methyl-5-(2-phosphoethyl)-thiazole: step 1/1.</text>
</comment>
<dbReference type="Pfam" id="PF02581">
    <property type="entry name" value="TMP-TENI"/>
    <property type="match status" value="1"/>
</dbReference>
<feature type="binding site" evidence="9">
    <location>
        <begin position="212"/>
        <end position="216"/>
    </location>
    <ligand>
        <name>4-amino-2-methyl-5-(diphosphooxymethyl)pyrimidine</name>
        <dbReference type="ChEBI" id="CHEBI:57841"/>
    </ligand>
</feature>
<evidence type="ECO:0000256" key="5">
    <source>
        <dbReference type="ARBA" id="ARBA00022977"/>
    </source>
</evidence>
<dbReference type="UniPathway" id="UPA00060">
    <property type="reaction ID" value="UER00141"/>
</dbReference>
<dbReference type="EC" id="2.5.1.3" evidence="9"/>
<dbReference type="CDD" id="cd00564">
    <property type="entry name" value="TMP_TenI"/>
    <property type="match status" value="1"/>
</dbReference>
<sequence>MKLLIPSHCIALTGEVQQVLRLAQQQGFAIESVVLGVSPTPSLQLVADTTSSFSCDLFAHIDQPQGANERVIRYFSSTSNPEVDENSITIGGHVQGKVADFWQQQGVHYGLTSVSVLEPPQAWRHLAWLMAALSLDFPLHDALTLARAALKVSRETWPTEYQDFPVPYLFSANAFRTLAFPPLQKESLGLYPVVDDVGWVDRLLQLGVKTVQLRIKHPQQLNLEPQIIQAIALGRQYQAQVFINDYWQLAIKHGAFGVHLGQEDLQTADIQALAKADIRLGLSSHGYFELLYAQQFQPSYIALGHIFPTTTKQMPSKPQGLVRLALYQQLLNTMPYGEKQGMPSVAIGGIDLSNIQSVVNCGVTSVAVVRAVTQAADTQLAVQQLQASFSQNLNLTLGSVSHPSEVTDVIG</sequence>
<name>A0A1T4R7W9_VIBCI</name>
<proteinExistence type="inferred from homology"/>
<dbReference type="Proteomes" id="UP000190834">
    <property type="component" value="Unassembled WGS sequence"/>
</dbReference>
<feature type="binding site" evidence="9">
    <location>
        <position position="283"/>
    </location>
    <ligand>
        <name>4-amino-2-methyl-5-(diphosphooxymethyl)pyrimidine</name>
        <dbReference type="ChEBI" id="CHEBI:57841"/>
    </ligand>
</feature>
<comment type="cofactor">
    <cofactor evidence="9">
        <name>Mg(2+)</name>
        <dbReference type="ChEBI" id="CHEBI:18420"/>
    </cofactor>
    <text evidence="9">Binds 1 Mg(2+) ion per subunit.</text>
</comment>
<comment type="caution">
    <text evidence="9">Lacks conserved residue(s) required for the propagation of feature annotation.</text>
</comment>
<keyword evidence="14" id="KW-1185">Reference proteome</keyword>
<keyword evidence="3 9" id="KW-0479">Metal-binding</keyword>
<dbReference type="AlphaFoldDB" id="A0A1T4R7W9"/>
<dbReference type="STRING" id="1123491.SAMN02745782_02471"/>
<organism evidence="13 14">
    <name type="scientific">Vibrio cincinnatiensis DSM 19608</name>
    <dbReference type="NCBI Taxonomy" id="1123491"/>
    <lineage>
        <taxon>Bacteria</taxon>
        <taxon>Pseudomonadati</taxon>
        <taxon>Pseudomonadota</taxon>
        <taxon>Gammaproteobacteria</taxon>
        <taxon>Vibrionales</taxon>
        <taxon>Vibrionaceae</taxon>
        <taxon>Vibrio</taxon>
    </lineage>
</organism>
<dbReference type="GO" id="GO:0000287">
    <property type="term" value="F:magnesium ion binding"/>
    <property type="evidence" value="ECO:0007669"/>
    <property type="project" value="UniProtKB-UniRule"/>
</dbReference>
<evidence type="ECO:0000256" key="10">
    <source>
        <dbReference type="RuleBase" id="RU003826"/>
    </source>
</evidence>
<dbReference type="NCBIfam" id="NF008933">
    <property type="entry name" value="PRK12290.1"/>
    <property type="match status" value="1"/>
</dbReference>
<protein>
    <recommendedName>
        <fullName evidence="9">Thiamine-phosphate synthase</fullName>
        <shortName evidence="9">TP synthase</shortName>
        <shortName evidence="9">TPS</shortName>
        <ecNumber evidence="9">2.5.1.3</ecNumber>
    </recommendedName>
    <alternativeName>
        <fullName evidence="9">Thiamine-phosphate pyrophosphorylase</fullName>
        <shortName evidence="9">TMP pyrophosphorylase</shortName>
        <shortName evidence="9">TMP-PPase</shortName>
    </alternativeName>
</protein>
<evidence type="ECO:0000256" key="11">
    <source>
        <dbReference type="RuleBase" id="RU004253"/>
    </source>
</evidence>
<feature type="binding site" evidence="9">
    <location>
        <position position="349"/>
    </location>
    <ligand>
        <name>2-[(2R,5Z)-2-carboxy-4-methylthiazol-5(2H)-ylidene]ethyl phosphate</name>
        <dbReference type="ChEBI" id="CHEBI:62899"/>
    </ligand>
</feature>
<dbReference type="NCBIfam" id="TIGR00693">
    <property type="entry name" value="thiE"/>
    <property type="match status" value="1"/>
</dbReference>
<evidence type="ECO:0000256" key="2">
    <source>
        <dbReference type="ARBA" id="ARBA00022679"/>
    </source>
</evidence>
<dbReference type="GO" id="GO:0004789">
    <property type="term" value="F:thiamine-phosphate diphosphorylase activity"/>
    <property type="evidence" value="ECO:0007669"/>
    <property type="project" value="UniProtKB-UniRule"/>
</dbReference>
<evidence type="ECO:0000256" key="6">
    <source>
        <dbReference type="ARBA" id="ARBA00047334"/>
    </source>
</evidence>
<accession>A0A1T4R7W9</accession>
<keyword evidence="5 9" id="KW-0784">Thiamine biosynthesis</keyword>
<dbReference type="InterPro" id="IPR022998">
    <property type="entry name" value="ThiamineP_synth_TenI"/>
</dbReference>
<dbReference type="InterPro" id="IPR034291">
    <property type="entry name" value="TMP_synthase"/>
</dbReference>
<dbReference type="FunFam" id="3.20.20.70:FF:000064">
    <property type="entry name" value="Thiamine-phosphate synthase"/>
    <property type="match status" value="1"/>
</dbReference>
<evidence type="ECO:0000259" key="12">
    <source>
        <dbReference type="Pfam" id="PF02581"/>
    </source>
</evidence>
<evidence type="ECO:0000313" key="13">
    <source>
        <dbReference type="EMBL" id="SKA11721.1"/>
    </source>
</evidence>
<comment type="catalytic activity">
    <reaction evidence="8 9 10">
        <text>2-[(2R,5Z)-2-carboxy-4-methylthiazol-5(2H)-ylidene]ethyl phosphate + 4-amino-2-methyl-5-(diphosphooxymethyl)pyrimidine + 2 H(+) = thiamine phosphate + CO2 + diphosphate</text>
        <dbReference type="Rhea" id="RHEA:47844"/>
        <dbReference type="ChEBI" id="CHEBI:15378"/>
        <dbReference type="ChEBI" id="CHEBI:16526"/>
        <dbReference type="ChEBI" id="CHEBI:33019"/>
        <dbReference type="ChEBI" id="CHEBI:37575"/>
        <dbReference type="ChEBI" id="CHEBI:57841"/>
        <dbReference type="ChEBI" id="CHEBI:62899"/>
        <dbReference type="EC" id="2.5.1.3"/>
    </reaction>
</comment>
<comment type="similarity">
    <text evidence="9 10">Belongs to the thiamine-phosphate synthase family.</text>
</comment>
<comment type="catalytic activity">
    <reaction evidence="6 9 10">
        <text>4-methyl-5-(2-phosphooxyethyl)-thiazole + 4-amino-2-methyl-5-(diphosphooxymethyl)pyrimidine + H(+) = thiamine phosphate + diphosphate</text>
        <dbReference type="Rhea" id="RHEA:22328"/>
        <dbReference type="ChEBI" id="CHEBI:15378"/>
        <dbReference type="ChEBI" id="CHEBI:33019"/>
        <dbReference type="ChEBI" id="CHEBI:37575"/>
        <dbReference type="ChEBI" id="CHEBI:57841"/>
        <dbReference type="ChEBI" id="CHEBI:58296"/>
        <dbReference type="EC" id="2.5.1.3"/>
    </reaction>
</comment>
<evidence type="ECO:0000256" key="3">
    <source>
        <dbReference type="ARBA" id="ARBA00022723"/>
    </source>
</evidence>
<evidence type="ECO:0000313" key="14">
    <source>
        <dbReference type="Proteomes" id="UP000190834"/>
    </source>
</evidence>
<feature type="binding site" evidence="9">
    <location>
        <position position="245"/>
    </location>
    <ligand>
        <name>Mg(2+)</name>
        <dbReference type="ChEBI" id="CHEBI:18420"/>
    </ligand>
</feature>
<dbReference type="EMBL" id="FUXB01000012">
    <property type="protein sequence ID" value="SKA11721.1"/>
    <property type="molecule type" value="Genomic_DNA"/>
</dbReference>
<dbReference type="InterPro" id="IPR013785">
    <property type="entry name" value="Aldolase_TIM"/>
</dbReference>
<evidence type="ECO:0000256" key="8">
    <source>
        <dbReference type="ARBA" id="ARBA00047883"/>
    </source>
</evidence>
<dbReference type="GO" id="GO:0009228">
    <property type="term" value="P:thiamine biosynthetic process"/>
    <property type="evidence" value="ECO:0007669"/>
    <property type="project" value="UniProtKB-KW"/>
</dbReference>